<dbReference type="SUPFAM" id="SSF144232">
    <property type="entry name" value="HIT/MYND zinc finger-like"/>
    <property type="match status" value="1"/>
</dbReference>
<organism evidence="5 6">
    <name type="scientific">Genlisea aurea</name>
    <dbReference type="NCBI Taxonomy" id="192259"/>
    <lineage>
        <taxon>Eukaryota</taxon>
        <taxon>Viridiplantae</taxon>
        <taxon>Streptophyta</taxon>
        <taxon>Embryophyta</taxon>
        <taxon>Tracheophyta</taxon>
        <taxon>Spermatophyta</taxon>
        <taxon>Magnoliopsida</taxon>
        <taxon>eudicotyledons</taxon>
        <taxon>Gunneridae</taxon>
        <taxon>Pentapetalae</taxon>
        <taxon>asterids</taxon>
        <taxon>lamiids</taxon>
        <taxon>Lamiales</taxon>
        <taxon>Lentibulariaceae</taxon>
        <taxon>Genlisea</taxon>
    </lineage>
</organism>
<dbReference type="GO" id="GO:0008168">
    <property type="term" value="F:methyltransferase activity"/>
    <property type="evidence" value="ECO:0007669"/>
    <property type="project" value="InterPro"/>
</dbReference>
<feature type="domain" description="MYND-type" evidence="4">
    <location>
        <begin position="153"/>
        <end position="182"/>
    </location>
</feature>
<dbReference type="Proteomes" id="UP000015453">
    <property type="component" value="Unassembled WGS sequence"/>
</dbReference>
<dbReference type="InterPro" id="IPR002893">
    <property type="entry name" value="Znf_MYND"/>
</dbReference>
<evidence type="ECO:0000256" key="3">
    <source>
        <dbReference type="ARBA" id="ARBA00022833"/>
    </source>
</evidence>
<keyword evidence="2" id="KW-0863">Zinc-finger</keyword>
<sequence>SDAQLSSQISALLNPPCRPQVQEYFEALVADRQSPGLKVKADGEHGKGVYSEVNFQEGDLVLKDGMLVGVQHSSNKIDCLVCSFCFRFIGSIGLQIGRKLYLEELGISSSDHCGSTYNSSSGKSHISGVTIQSLMEGTLNLPYSEKFPLPEVVSCPGKCNEAYYCSKSCAEADWDASHSLLCTGHGSSSQKTTSLLKFIKHANETNDIFILAAKVISFTILRYRRLKAARVQQNGKHKSFNLSNDILFTLLLKAWMPFSMGYKKR</sequence>
<feature type="non-terminal residue" evidence="5">
    <location>
        <position position="1"/>
    </location>
</feature>
<accession>S8E3P2</accession>
<keyword evidence="6" id="KW-1185">Reference proteome</keyword>
<dbReference type="PANTHER" id="PTHR47436:SF1">
    <property type="entry name" value="SET DOMAIN-CONTAINING PROTEIN"/>
    <property type="match status" value="1"/>
</dbReference>
<evidence type="ECO:0000256" key="1">
    <source>
        <dbReference type="ARBA" id="ARBA00022723"/>
    </source>
</evidence>
<dbReference type="AlphaFoldDB" id="S8E3P2"/>
<dbReference type="GO" id="GO:0008270">
    <property type="term" value="F:zinc ion binding"/>
    <property type="evidence" value="ECO:0007669"/>
    <property type="project" value="UniProtKB-KW"/>
</dbReference>
<keyword evidence="3" id="KW-0862">Zinc</keyword>
<dbReference type="EMBL" id="AUSU01003447">
    <property type="protein sequence ID" value="EPS66842.1"/>
    <property type="molecule type" value="Genomic_DNA"/>
</dbReference>
<dbReference type="InterPro" id="IPR044237">
    <property type="entry name" value="ATXR2-like"/>
</dbReference>
<evidence type="ECO:0000313" key="5">
    <source>
        <dbReference type="EMBL" id="EPS66842.1"/>
    </source>
</evidence>
<protein>
    <recommendedName>
        <fullName evidence="4">MYND-type domain-containing protein</fullName>
    </recommendedName>
</protein>
<dbReference type="Gene3D" id="6.10.140.2220">
    <property type="match status" value="1"/>
</dbReference>
<gene>
    <name evidence="5" type="ORF">M569_07933</name>
</gene>
<reference evidence="5 6" key="1">
    <citation type="journal article" date="2013" name="BMC Genomics">
        <title>The miniature genome of a carnivorous plant Genlisea aurea contains a low number of genes and short non-coding sequences.</title>
        <authorList>
            <person name="Leushkin E.V."/>
            <person name="Sutormin R.A."/>
            <person name="Nabieva E.R."/>
            <person name="Penin A.A."/>
            <person name="Kondrashov A.S."/>
            <person name="Logacheva M.D."/>
        </authorList>
    </citation>
    <scope>NUCLEOTIDE SEQUENCE [LARGE SCALE GENOMIC DNA]</scope>
</reference>
<keyword evidence="1" id="KW-0479">Metal-binding</keyword>
<dbReference type="PANTHER" id="PTHR47436">
    <property type="entry name" value="HISTONE-LYSINE N-METHYLTRANSFERASE ATXR2"/>
    <property type="match status" value="1"/>
</dbReference>
<evidence type="ECO:0000256" key="2">
    <source>
        <dbReference type="ARBA" id="ARBA00022771"/>
    </source>
</evidence>
<dbReference type="Pfam" id="PF01753">
    <property type="entry name" value="zf-MYND"/>
    <property type="match status" value="1"/>
</dbReference>
<proteinExistence type="predicted"/>
<comment type="caution">
    <text evidence="5">The sequence shown here is derived from an EMBL/GenBank/DDBJ whole genome shotgun (WGS) entry which is preliminary data.</text>
</comment>
<feature type="non-terminal residue" evidence="5">
    <location>
        <position position="265"/>
    </location>
</feature>
<name>S8E3P2_9LAMI</name>
<evidence type="ECO:0000259" key="4">
    <source>
        <dbReference type="Pfam" id="PF01753"/>
    </source>
</evidence>
<evidence type="ECO:0000313" key="6">
    <source>
        <dbReference type="Proteomes" id="UP000015453"/>
    </source>
</evidence>
<dbReference type="OrthoDB" id="5945798at2759"/>